<dbReference type="SUPFAM" id="SSF46894">
    <property type="entry name" value="C-terminal effector domain of the bipartite response regulators"/>
    <property type="match status" value="1"/>
</dbReference>
<dbReference type="AlphaFoldDB" id="A0A4S5ESE7"/>
<proteinExistence type="predicted"/>
<sequence length="154" mass="17007">MLQRLRESVTVLESSPAQLERARSQIAYGAALRRAHARGEAEDQLRHGLDLAARCCAQPLVTQARHELLALGIRTRRTAVSGPASLTGGERRVALLAIEGRTNREIAQALFVTTRDVEQHLTKTYRKLHITSRHALREALAADGSLTAVRRTDD</sequence>
<name>A0A4S5ESE7_9ACTN</name>
<dbReference type="PRINTS" id="PR00038">
    <property type="entry name" value="HTHLUXR"/>
</dbReference>
<dbReference type="InterPro" id="IPR036388">
    <property type="entry name" value="WH-like_DNA-bd_sf"/>
</dbReference>
<dbReference type="Proteomes" id="UP000305282">
    <property type="component" value="Unassembled WGS sequence"/>
</dbReference>
<organism evidence="5 6">
    <name type="scientific">Candidatus Frankia alpina</name>
    <dbReference type="NCBI Taxonomy" id="2699483"/>
    <lineage>
        <taxon>Bacteria</taxon>
        <taxon>Bacillati</taxon>
        <taxon>Actinomycetota</taxon>
        <taxon>Actinomycetes</taxon>
        <taxon>Frankiales</taxon>
        <taxon>Frankiaceae</taxon>
        <taxon>Frankia</taxon>
    </lineage>
</organism>
<dbReference type="EMBL" id="SSXH01000079">
    <property type="protein sequence ID" value="THJ75445.1"/>
    <property type="molecule type" value="Genomic_DNA"/>
</dbReference>
<evidence type="ECO:0000313" key="6">
    <source>
        <dbReference type="Proteomes" id="UP000305282"/>
    </source>
</evidence>
<dbReference type="GO" id="GO:0003677">
    <property type="term" value="F:DNA binding"/>
    <property type="evidence" value="ECO:0007669"/>
    <property type="project" value="UniProtKB-KW"/>
</dbReference>
<evidence type="ECO:0000313" key="5">
    <source>
        <dbReference type="EMBL" id="THJ75445.1"/>
    </source>
</evidence>
<dbReference type="OrthoDB" id="3178131at2"/>
<accession>A0A4S5ESE7</accession>
<protein>
    <recommendedName>
        <fullName evidence="4">HTH luxR-type domain-containing protein</fullName>
    </recommendedName>
</protein>
<evidence type="ECO:0000256" key="2">
    <source>
        <dbReference type="ARBA" id="ARBA00023125"/>
    </source>
</evidence>
<keyword evidence="3" id="KW-0804">Transcription</keyword>
<dbReference type="GO" id="GO:0006355">
    <property type="term" value="P:regulation of DNA-templated transcription"/>
    <property type="evidence" value="ECO:0007669"/>
    <property type="project" value="InterPro"/>
</dbReference>
<feature type="domain" description="HTH luxR-type" evidence="4">
    <location>
        <begin position="79"/>
        <end position="144"/>
    </location>
</feature>
<dbReference type="InterPro" id="IPR016032">
    <property type="entry name" value="Sig_transdc_resp-reg_C-effctor"/>
</dbReference>
<dbReference type="PANTHER" id="PTHR44688:SF16">
    <property type="entry name" value="DNA-BINDING TRANSCRIPTIONAL ACTIVATOR DEVR_DOSR"/>
    <property type="match status" value="1"/>
</dbReference>
<evidence type="ECO:0000256" key="1">
    <source>
        <dbReference type="ARBA" id="ARBA00023015"/>
    </source>
</evidence>
<evidence type="ECO:0000256" key="3">
    <source>
        <dbReference type="ARBA" id="ARBA00023163"/>
    </source>
</evidence>
<gene>
    <name evidence="5" type="ORF">E7Y31_05440</name>
</gene>
<dbReference type="Pfam" id="PF00196">
    <property type="entry name" value="GerE"/>
    <property type="match status" value="1"/>
</dbReference>
<dbReference type="InterPro" id="IPR000792">
    <property type="entry name" value="Tscrpt_reg_LuxR_C"/>
</dbReference>
<keyword evidence="1" id="KW-0805">Transcription regulation</keyword>
<dbReference type="PROSITE" id="PS50043">
    <property type="entry name" value="HTH_LUXR_2"/>
    <property type="match status" value="1"/>
</dbReference>
<keyword evidence="6" id="KW-1185">Reference proteome</keyword>
<dbReference type="RefSeq" id="WP_136447212.1">
    <property type="nucleotide sequence ID" value="NZ_SSXH01000079.1"/>
</dbReference>
<dbReference type="SMART" id="SM00421">
    <property type="entry name" value="HTH_LUXR"/>
    <property type="match status" value="1"/>
</dbReference>
<comment type="caution">
    <text evidence="5">The sequence shown here is derived from an EMBL/GenBank/DDBJ whole genome shotgun (WGS) entry which is preliminary data.</text>
</comment>
<reference evidence="5 6" key="1">
    <citation type="submission" date="2019-04" db="EMBL/GenBank/DDBJ databases">
        <title>Draft genome sequences for three unisolated Alnus-infective Frankia Sp+ strains, AgTrS, AiOr and AvVan, the first sequenced Frankia strains able to sporulate in-planta.</title>
        <authorList>
            <person name="Bethencourt L."/>
            <person name="Vautrin F."/>
            <person name="Taib N."/>
            <person name="Dubost A."/>
            <person name="Castro-Garcia L."/>
            <person name="Imbaud O."/>
            <person name="Abrouk D."/>
            <person name="Fournier P."/>
            <person name="Briolay J."/>
            <person name="Nguyen A."/>
            <person name="Normand P."/>
            <person name="Fernandez M.P."/>
            <person name="Brochier-Armanet C."/>
            <person name="Herrera-Belaroussi A."/>
        </authorList>
    </citation>
    <scope>NUCLEOTIDE SEQUENCE [LARGE SCALE GENOMIC DNA]</scope>
    <source>
        <strain evidence="5 6">AvVan</strain>
    </source>
</reference>
<dbReference type="Gene3D" id="1.10.10.10">
    <property type="entry name" value="Winged helix-like DNA-binding domain superfamily/Winged helix DNA-binding domain"/>
    <property type="match status" value="1"/>
</dbReference>
<keyword evidence="2" id="KW-0238">DNA-binding</keyword>
<dbReference type="PANTHER" id="PTHR44688">
    <property type="entry name" value="DNA-BINDING TRANSCRIPTIONAL ACTIVATOR DEVR_DOSR"/>
    <property type="match status" value="1"/>
</dbReference>
<evidence type="ECO:0000259" key="4">
    <source>
        <dbReference type="PROSITE" id="PS50043"/>
    </source>
</evidence>